<evidence type="ECO:0000313" key="1">
    <source>
        <dbReference type="EMBL" id="KKW29396.1"/>
    </source>
</evidence>
<sequence>MTIAEVVSALQNDQPIVVRDKTFKVSTLEEIVLDTGEIVFWAHARDGLWLSVDPGSEEIKMFEDIDEEIEPEDDTVVYGGDDYEFSYEGSATLKDDEAGGAIRFREFENANGNIVRITEYEATADVHSAYGNVLTEEEIQEA</sequence>
<gene>
    <name evidence="1" type="ORF">UY72_C0046G0004</name>
</gene>
<dbReference type="AlphaFoldDB" id="A0A0G1XEL8"/>
<dbReference type="Proteomes" id="UP000034846">
    <property type="component" value="Unassembled WGS sequence"/>
</dbReference>
<comment type="caution">
    <text evidence="1">The sequence shown here is derived from an EMBL/GenBank/DDBJ whole genome shotgun (WGS) entry which is preliminary data.</text>
</comment>
<organism evidence="1 2">
    <name type="scientific">Candidatus Uhrbacteria bacterium GW2011_GWD2_52_7</name>
    <dbReference type="NCBI Taxonomy" id="1618989"/>
    <lineage>
        <taxon>Bacteria</taxon>
        <taxon>Candidatus Uhriibacteriota</taxon>
    </lineage>
</organism>
<reference evidence="1 2" key="1">
    <citation type="journal article" date="2015" name="Nature">
        <title>rRNA introns, odd ribosomes, and small enigmatic genomes across a large radiation of phyla.</title>
        <authorList>
            <person name="Brown C.T."/>
            <person name="Hug L.A."/>
            <person name="Thomas B.C."/>
            <person name="Sharon I."/>
            <person name="Castelle C.J."/>
            <person name="Singh A."/>
            <person name="Wilkins M.J."/>
            <person name="Williams K.H."/>
            <person name="Banfield J.F."/>
        </authorList>
    </citation>
    <scope>NUCLEOTIDE SEQUENCE [LARGE SCALE GENOMIC DNA]</scope>
</reference>
<name>A0A0G1XEL8_9BACT</name>
<proteinExistence type="predicted"/>
<dbReference type="EMBL" id="LCRD01000046">
    <property type="protein sequence ID" value="KKW29396.1"/>
    <property type="molecule type" value="Genomic_DNA"/>
</dbReference>
<evidence type="ECO:0008006" key="3">
    <source>
        <dbReference type="Google" id="ProtNLM"/>
    </source>
</evidence>
<evidence type="ECO:0000313" key="2">
    <source>
        <dbReference type="Proteomes" id="UP000034846"/>
    </source>
</evidence>
<protein>
    <recommendedName>
        <fullName evidence="3">DUF4178 domain-containing protein</fullName>
    </recommendedName>
</protein>
<accession>A0A0G1XEL8</accession>